<dbReference type="PANTHER" id="PTHR10687">
    <property type="entry name" value="SECRETORY CARRIER-ASSOCIATED MEMBRANE PROTEIN SCAMP"/>
    <property type="match status" value="1"/>
</dbReference>
<name>J8TZN7_TRIAS</name>
<dbReference type="GeneID" id="25990955"/>
<reference evidence="7 8" key="1">
    <citation type="journal article" date="2012" name="Eukaryot. Cell">
        <title>Draft genome sequence of CBS 2479, the standard type strain of Trichosporon asahii.</title>
        <authorList>
            <person name="Yang R.Y."/>
            <person name="Li H.T."/>
            <person name="Zhu H."/>
            <person name="Zhou G.P."/>
            <person name="Wang M."/>
            <person name="Wang L."/>
        </authorList>
    </citation>
    <scope>NUCLEOTIDE SEQUENCE [LARGE SCALE GENOMIC DNA]</scope>
    <source>
        <strain evidence="8">ATCC 90039 / CBS 2479 / JCM 2466 / KCTC 7840 / NCYC 2677 / UAMH 7654</strain>
    </source>
</reference>
<organism evidence="7 8">
    <name type="scientific">Trichosporon asahii var. asahii (strain ATCC 90039 / CBS 2479 / JCM 2466 / KCTC 7840 / NBRC 103889/ NCYC 2677 / UAMH 7654)</name>
    <name type="common">Yeast</name>
    <dbReference type="NCBI Taxonomy" id="1186058"/>
    <lineage>
        <taxon>Eukaryota</taxon>
        <taxon>Fungi</taxon>
        <taxon>Dikarya</taxon>
        <taxon>Basidiomycota</taxon>
        <taxon>Agaricomycotina</taxon>
        <taxon>Tremellomycetes</taxon>
        <taxon>Trichosporonales</taxon>
        <taxon>Trichosporonaceae</taxon>
        <taxon>Trichosporon</taxon>
    </lineage>
</organism>
<feature type="transmembrane region" description="Helical" evidence="6">
    <location>
        <begin position="176"/>
        <end position="201"/>
    </location>
</feature>
<evidence type="ECO:0000256" key="3">
    <source>
        <dbReference type="ARBA" id="ARBA00022989"/>
    </source>
</evidence>
<keyword evidence="2 6" id="KW-0812">Transmembrane</keyword>
<dbReference type="KEGG" id="tasa:A1Q1_07443"/>
<dbReference type="PANTHER" id="PTHR10687:SF90">
    <property type="entry name" value="SECRETORY CARRIER MEMBRANE PROTEIN"/>
    <property type="match status" value="1"/>
</dbReference>
<evidence type="ECO:0000313" key="8">
    <source>
        <dbReference type="Proteomes" id="UP000002748"/>
    </source>
</evidence>
<comment type="subcellular location">
    <subcellularLocation>
        <location evidence="1">Membrane</location>
        <topology evidence="1">Multi-pass membrane protein</topology>
    </subcellularLocation>
</comment>
<dbReference type="GO" id="GO:0032588">
    <property type="term" value="C:trans-Golgi network membrane"/>
    <property type="evidence" value="ECO:0007669"/>
    <property type="project" value="TreeGrafter"/>
</dbReference>
<comment type="caution">
    <text evidence="7">The sequence shown here is derived from an EMBL/GenBank/DDBJ whole genome shotgun (WGS) entry which is preliminary data.</text>
</comment>
<sequence>MSYGQALDANPFADSGFGQQSNASAFSLESTGPGPSGGVENIQSYVADHDRRARELEQKQRELEERERNLQQREQEAAQYRANWPPFMPLVVHSLEFVPTEHQKHAKLMYYYWLELFATLIFNFLGCLFLLTSGENGGIAGLSASLGFLVFISIFSFVLWYYPIYNGWRRVNKRGAAILFYTYFIFGGFHLLYCLYMTIGAPYTGSAGLYNTIASFVDGKILPGIFGIITSIGWIIQLVGGLVLWKLVWNFKRNNADINFANAKSEFNGLSAIFKIFRRTQTASNV</sequence>
<evidence type="ECO:0000256" key="2">
    <source>
        <dbReference type="ARBA" id="ARBA00022692"/>
    </source>
</evidence>
<keyword evidence="5" id="KW-0175">Coiled coil</keyword>
<dbReference type="InterPro" id="IPR036259">
    <property type="entry name" value="MFS_trans_sf"/>
</dbReference>
<keyword evidence="3 6" id="KW-1133">Transmembrane helix</keyword>
<feature type="coiled-coil region" evidence="5">
    <location>
        <begin position="39"/>
        <end position="83"/>
    </location>
</feature>
<keyword evidence="4 6" id="KW-0472">Membrane</keyword>
<dbReference type="AlphaFoldDB" id="J8TZN7"/>
<evidence type="ECO:0000256" key="4">
    <source>
        <dbReference type="ARBA" id="ARBA00023136"/>
    </source>
</evidence>
<dbReference type="OrthoDB" id="242866at2759"/>
<evidence type="ECO:0000256" key="6">
    <source>
        <dbReference type="SAM" id="Phobius"/>
    </source>
</evidence>
<dbReference type="HOGENOM" id="CLU_066546_2_0_1"/>
<feature type="transmembrane region" description="Helical" evidence="6">
    <location>
        <begin position="221"/>
        <end position="245"/>
    </location>
</feature>
<proteinExistence type="predicted"/>
<dbReference type="InterPro" id="IPR007273">
    <property type="entry name" value="SCAMP"/>
</dbReference>
<gene>
    <name evidence="7" type="ORF">A1Q1_07443</name>
</gene>
<protein>
    <submittedName>
        <fullName evidence="7">Uncharacterized protein</fullName>
    </submittedName>
</protein>
<dbReference type="Proteomes" id="UP000002748">
    <property type="component" value="Unassembled WGS sequence"/>
</dbReference>
<accession>J8TZN7</accession>
<evidence type="ECO:0000256" key="1">
    <source>
        <dbReference type="ARBA" id="ARBA00004141"/>
    </source>
</evidence>
<dbReference type="VEuPathDB" id="FungiDB:A1Q1_07443"/>
<dbReference type="RefSeq" id="XP_014184244.1">
    <property type="nucleotide sequence ID" value="XM_014328769.1"/>
</dbReference>
<feature type="transmembrane region" description="Helical" evidence="6">
    <location>
        <begin position="110"/>
        <end position="132"/>
    </location>
</feature>
<feature type="transmembrane region" description="Helical" evidence="6">
    <location>
        <begin position="138"/>
        <end position="164"/>
    </location>
</feature>
<dbReference type="GO" id="GO:0055038">
    <property type="term" value="C:recycling endosome membrane"/>
    <property type="evidence" value="ECO:0007669"/>
    <property type="project" value="TreeGrafter"/>
</dbReference>
<evidence type="ECO:0000313" key="7">
    <source>
        <dbReference type="EMBL" id="EJT53205.1"/>
    </source>
</evidence>
<dbReference type="SUPFAM" id="SSF103473">
    <property type="entry name" value="MFS general substrate transporter"/>
    <property type="match status" value="1"/>
</dbReference>
<dbReference type="Pfam" id="PF04144">
    <property type="entry name" value="SCAMP"/>
    <property type="match status" value="1"/>
</dbReference>
<evidence type="ECO:0000256" key="5">
    <source>
        <dbReference type="SAM" id="Coils"/>
    </source>
</evidence>
<dbReference type="EMBL" id="ALBS01000005">
    <property type="protein sequence ID" value="EJT53205.1"/>
    <property type="molecule type" value="Genomic_DNA"/>
</dbReference>
<dbReference type="GO" id="GO:0015031">
    <property type="term" value="P:protein transport"/>
    <property type="evidence" value="ECO:0007669"/>
    <property type="project" value="InterPro"/>
</dbReference>